<dbReference type="SUPFAM" id="SSF52151">
    <property type="entry name" value="FabD/lysophospholipase-like"/>
    <property type="match status" value="1"/>
</dbReference>
<dbReference type="Pfam" id="PF01734">
    <property type="entry name" value="Patatin"/>
    <property type="match status" value="1"/>
</dbReference>
<dbReference type="AlphaFoldDB" id="A0A7X7R8A9"/>
<name>A0A7X7R8A9_9RHOO</name>
<feature type="short sequence motif" description="GXSXG" evidence="2">
    <location>
        <begin position="96"/>
        <end position="100"/>
    </location>
</feature>
<evidence type="ECO:0000313" key="4">
    <source>
        <dbReference type="EMBL" id="NLF54193.1"/>
    </source>
</evidence>
<keyword evidence="1 2" id="KW-0443">Lipid metabolism</keyword>
<feature type="domain" description="PNPLA" evidence="3">
    <location>
        <begin position="10"/>
        <end position="354"/>
    </location>
</feature>
<organism evidence="4 5">
    <name type="scientific">Thauera phenolivorans</name>
    <dbReference type="NCBI Taxonomy" id="1792543"/>
    <lineage>
        <taxon>Bacteria</taxon>
        <taxon>Pseudomonadati</taxon>
        <taxon>Pseudomonadota</taxon>
        <taxon>Betaproteobacteria</taxon>
        <taxon>Rhodocyclales</taxon>
        <taxon>Zoogloeaceae</taxon>
        <taxon>Thauera</taxon>
    </lineage>
</organism>
<comment type="caution">
    <text evidence="2">Lacks conserved residue(s) required for the propagation of feature annotation.</text>
</comment>
<sequence length="829" mass="91210">MREKELRLALVLFGGVSLAIYQHGINREVLNLVRASRAYHDAPDGAAKQDPGRDYARATGVERVDDDALTATVYFDLLKRLGRTIDLRVLADVMSGASAGAINGIALARAIAHDLSLAPVTTLWLEQADMQRLIAPEARAKTWDKWYFRPLLRPALAWMRREGMLPTAADREMVDRVLTFVRSRWFSPPLDGTMLSTVLLDGLLAMEVPDRPPRSLLPSGTRLSLSVTVTDYRGIEKTVFIHDPPILREREYRHQLRFACDHRMSGALDSDFGLDNAPSLAFAARASASYPGAFPPARVHEMDALLAARGMAWPTRAAFLERNFAHYREQGMNPEDLVLLDGSVLDNKPITAAVHDIRAHRAFREVDRRLIFIDPHADPHVGGDADAGSPGWFETLRGALSDLPRQQPVHHELAEIAHFNRQIRRLKEAIAQTRPQVEALVDQATGGALGAPFTIEQLRHWRLTSTNLMATTPVVYNTWWRALVLEAVDYLVGLLAELCRYPRESPAERWLQQVVEAWAVRNEVLRAEYRIDDQVRENADMPRFALVVIRFGIEYKRRRINFVLHELNDLYQQLVLDPACATPAVTLDAVKAEIHACLDALTVYDNAGFVDAAGAAEARALLRPGAGQPGEPPPAPAEAFAAAHDAALGELIERIGAQSSIGEANAAMDAVLASARVQMIEPGCRRKLLTAYLGYFHWDVILRPALGALALGAGPLEEVLVDRISPADAVSLSAVGEGRAVLFGTAFGSFGGFLSRMARENDYLWGRLHAADRLVGIVASTAPAEAGLDAAELGALRKRLFEAILAEEGARLQAVPDLLERVRRAVAAL</sequence>
<feature type="active site" description="Nucleophile" evidence="2">
    <location>
        <position position="98"/>
    </location>
</feature>
<comment type="caution">
    <text evidence="4">The sequence shown here is derived from an EMBL/GenBank/DDBJ whole genome shotgun (WGS) entry which is preliminary data.</text>
</comment>
<evidence type="ECO:0000259" key="3">
    <source>
        <dbReference type="PROSITE" id="PS51635"/>
    </source>
</evidence>
<accession>A0A7X7R8A9</accession>
<gene>
    <name evidence="4" type="ORF">GX576_07320</name>
</gene>
<evidence type="ECO:0000313" key="5">
    <source>
        <dbReference type="Proteomes" id="UP000536534"/>
    </source>
</evidence>
<proteinExistence type="predicted"/>
<dbReference type="Proteomes" id="UP000536534">
    <property type="component" value="Unassembled WGS sequence"/>
</dbReference>
<dbReference type="InterPro" id="IPR019894">
    <property type="entry name" value="Patatin-related_protein"/>
</dbReference>
<dbReference type="NCBIfam" id="TIGR03607">
    <property type="entry name" value="patatin-like protein"/>
    <property type="match status" value="1"/>
</dbReference>
<feature type="active site" description="Proton acceptor" evidence="2">
    <location>
        <position position="341"/>
    </location>
</feature>
<evidence type="ECO:0000256" key="1">
    <source>
        <dbReference type="ARBA" id="ARBA00023098"/>
    </source>
</evidence>
<dbReference type="Gene3D" id="3.40.1090.10">
    <property type="entry name" value="Cytosolic phospholipase A2 catalytic domain"/>
    <property type="match status" value="1"/>
</dbReference>
<evidence type="ECO:0000256" key="2">
    <source>
        <dbReference type="PROSITE-ProRule" id="PRU01161"/>
    </source>
</evidence>
<dbReference type="InterPro" id="IPR016035">
    <property type="entry name" value="Acyl_Trfase/lysoPLipase"/>
</dbReference>
<protein>
    <submittedName>
        <fullName evidence="4">Patatin-like protein</fullName>
    </submittedName>
</protein>
<reference evidence="4 5" key="1">
    <citation type="journal article" date="2020" name="Biotechnol. Biofuels">
        <title>New insights from the biogas microbiome by comprehensive genome-resolved metagenomics of nearly 1600 species originating from multiple anaerobic digesters.</title>
        <authorList>
            <person name="Campanaro S."/>
            <person name="Treu L."/>
            <person name="Rodriguez-R L.M."/>
            <person name="Kovalovszki A."/>
            <person name="Ziels R.M."/>
            <person name="Maus I."/>
            <person name="Zhu X."/>
            <person name="Kougias P.G."/>
            <person name="Basile A."/>
            <person name="Luo G."/>
            <person name="Schluter A."/>
            <person name="Konstantinidis K.T."/>
            <person name="Angelidaki I."/>
        </authorList>
    </citation>
    <scope>NUCLEOTIDE SEQUENCE [LARGE SCALE GENOMIC DNA]</scope>
    <source>
        <strain evidence="4">AS06rmzACSIP_256</strain>
    </source>
</reference>
<keyword evidence="2" id="KW-0378">Hydrolase</keyword>
<dbReference type="GO" id="GO:0016787">
    <property type="term" value="F:hydrolase activity"/>
    <property type="evidence" value="ECO:0007669"/>
    <property type="project" value="UniProtKB-UniRule"/>
</dbReference>
<keyword evidence="2" id="KW-0442">Lipid degradation</keyword>
<dbReference type="InterPro" id="IPR024282">
    <property type="entry name" value="DUF3376"/>
</dbReference>
<dbReference type="PROSITE" id="PS51635">
    <property type="entry name" value="PNPLA"/>
    <property type="match status" value="1"/>
</dbReference>
<dbReference type="EMBL" id="JAAYYV010000192">
    <property type="protein sequence ID" value="NLF54193.1"/>
    <property type="molecule type" value="Genomic_DNA"/>
</dbReference>
<dbReference type="Pfam" id="PF11856">
    <property type="entry name" value="DUF3376"/>
    <property type="match status" value="1"/>
</dbReference>
<dbReference type="InterPro" id="IPR002641">
    <property type="entry name" value="PNPLA_dom"/>
</dbReference>
<dbReference type="GO" id="GO:0016042">
    <property type="term" value="P:lipid catabolic process"/>
    <property type="evidence" value="ECO:0007669"/>
    <property type="project" value="UniProtKB-UniRule"/>
</dbReference>